<keyword evidence="2 4" id="KW-0012">Acyltransferase</keyword>
<dbReference type="InterPro" id="IPR016181">
    <property type="entry name" value="Acyl_CoA_acyltransferase"/>
</dbReference>
<evidence type="ECO:0000256" key="1">
    <source>
        <dbReference type="ARBA" id="ARBA00022679"/>
    </source>
</evidence>
<keyword evidence="5" id="KW-1185">Reference proteome</keyword>
<proteinExistence type="predicted"/>
<dbReference type="PANTHER" id="PTHR43800:SF1">
    <property type="entry name" value="PEPTIDYL-LYSINE N-ACETYLTRANSFERASE YJAB"/>
    <property type="match status" value="1"/>
</dbReference>
<dbReference type="EMBL" id="CP106679">
    <property type="protein sequence ID" value="UXP30812.1"/>
    <property type="molecule type" value="Genomic_DNA"/>
</dbReference>
<dbReference type="RefSeq" id="WP_262308258.1">
    <property type="nucleotide sequence ID" value="NZ_CP106679.1"/>
</dbReference>
<dbReference type="CDD" id="cd04301">
    <property type="entry name" value="NAT_SF"/>
    <property type="match status" value="1"/>
</dbReference>
<dbReference type="Gene3D" id="3.40.630.30">
    <property type="match status" value="1"/>
</dbReference>
<dbReference type="PROSITE" id="PS51186">
    <property type="entry name" value="GNAT"/>
    <property type="match status" value="1"/>
</dbReference>
<dbReference type="GO" id="GO:0016746">
    <property type="term" value="F:acyltransferase activity"/>
    <property type="evidence" value="ECO:0007669"/>
    <property type="project" value="UniProtKB-KW"/>
</dbReference>
<dbReference type="PANTHER" id="PTHR43800">
    <property type="entry name" value="PEPTIDYL-LYSINE N-ACETYLTRANSFERASE YJAB"/>
    <property type="match status" value="1"/>
</dbReference>
<feature type="domain" description="N-acetyltransferase" evidence="3">
    <location>
        <begin position="6"/>
        <end position="149"/>
    </location>
</feature>
<evidence type="ECO:0000259" key="3">
    <source>
        <dbReference type="PROSITE" id="PS51186"/>
    </source>
</evidence>
<dbReference type="InterPro" id="IPR000182">
    <property type="entry name" value="GNAT_dom"/>
</dbReference>
<organism evidence="4 5">
    <name type="scientific">Reichenbachiella agarivorans</name>
    <dbReference type="NCBI Taxonomy" id="2979464"/>
    <lineage>
        <taxon>Bacteria</taxon>
        <taxon>Pseudomonadati</taxon>
        <taxon>Bacteroidota</taxon>
        <taxon>Cytophagia</taxon>
        <taxon>Cytophagales</taxon>
        <taxon>Reichenbachiellaceae</taxon>
        <taxon>Reichenbachiella</taxon>
    </lineage>
</organism>
<protein>
    <submittedName>
        <fullName evidence="4">GNAT family N-acetyltransferase</fullName>
        <ecNumber evidence="4">2.3.1.-</ecNumber>
    </submittedName>
</protein>
<keyword evidence="1 4" id="KW-0808">Transferase</keyword>
<dbReference type="EC" id="2.3.1.-" evidence="4"/>
<sequence>MRKADMRIDSIQENEYTVVLDVWEASVRATHDFLKEEDIAYFKPLILNEYLYAVELRGVRNEEGKIIAFVGAAEDNLEMLFVHPSVRGQGIGKILLQYAVAELGIIKVDVNEQNQQAIGFYEHEGFKTIGRSELDASGKPYPILHMQLS</sequence>
<gene>
    <name evidence="4" type="ORF">N6H18_10650</name>
</gene>
<evidence type="ECO:0000313" key="5">
    <source>
        <dbReference type="Proteomes" id="UP001065174"/>
    </source>
</evidence>
<dbReference type="Proteomes" id="UP001065174">
    <property type="component" value="Chromosome"/>
</dbReference>
<dbReference type="SUPFAM" id="SSF55729">
    <property type="entry name" value="Acyl-CoA N-acyltransferases (Nat)"/>
    <property type="match status" value="1"/>
</dbReference>
<name>A0ABY6CJV6_9BACT</name>
<reference evidence="4" key="1">
    <citation type="submission" date="2022-09" db="EMBL/GenBank/DDBJ databases">
        <title>Comparative genomics and taxonomic characterization of three novel marine species of genus Reichenbachiella exhibiting antioxidant and polysaccharide degradation activities.</title>
        <authorList>
            <person name="Muhammad N."/>
            <person name="Lee Y.-J."/>
            <person name="Ko J."/>
            <person name="Kim S.-G."/>
        </authorList>
    </citation>
    <scope>NUCLEOTIDE SEQUENCE</scope>
    <source>
        <strain evidence="4">BKB1-1</strain>
    </source>
</reference>
<evidence type="ECO:0000313" key="4">
    <source>
        <dbReference type="EMBL" id="UXP30812.1"/>
    </source>
</evidence>
<accession>A0ABY6CJV6</accession>
<evidence type="ECO:0000256" key="2">
    <source>
        <dbReference type="ARBA" id="ARBA00023315"/>
    </source>
</evidence>
<dbReference type="Pfam" id="PF13508">
    <property type="entry name" value="Acetyltransf_7"/>
    <property type="match status" value="1"/>
</dbReference>